<feature type="compositionally biased region" description="Pro residues" evidence="1">
    <location>
        <begin position="14"/>
        <end position="23"/>
    </location>
</feature>
<evidence type="ECO:0000313" key="3">
    <source>
        <dbReference type="Proteomes" id="UP000630718"/>
    </source>
</evidence>
<accession>A0A919AFT0</accession>
<proteinExistence type="predicted"/>
<comment type="caution">
    <text evidence="2">The sequence shown here is derived from an EMBL/GenBank/DDBJ whole genome shotgun (WGS) entry which is preliminary data.</text>
</comment>
<sequence>MADTQTTMTGPVNLPLPLPPPDPVPGCDVCAALVRQRQAARQRGDLSAATDADVEIRSHPHRRPRHGRTHMPSHPKP</sequence>
<dbReference type="EMBL" id="BNBI01000006">
    <property type="protein sequence ID" value="GHF03104.1"/>
    <property type="molecule type" value="Genomic_DNA"/>
</dbReference>
<feature type="region of interest" description="Disordered" evidence="1">
    <location>
        <begin position="37"/>
        <end position="77"/>
    </location>
</feature>
<name>A0A919AFT0_9ACTN</name>
<protein>
    <submittedName>
        <fullName evidence="2">Uncharacterized protein</fullName>
    </submittedName>
</protein>
<feature type="compositionally biased region" description="Basic residues" evidence="1">
    <location>
        <begin position="59"/>
        <end position="77"/>
    </location>
</feature>
<evidence type="ECO:0000313" key="2">
    <source>
        <dbReference type="EMBL" id="GHF03104.1"/>
    </source>
</evidence>
<evidence type="ECO:0000256" key="1">
    <source>
        <dbReference type="SAM" id="MobiDB-lite"/>
    </source>
</evidence>
<reference evidence="2" key="1">
    <citation type="journal article" date="2014" name="Int. J. Syst. Evol. Microbiol.">
        <title>Complete genome sequence of Corynebacterium casei LMG S-19264T (=DSM 44701T), isolated from a smear-ripened cheese.</title>
        <authorList>
            <consortium name="US DOE Joint Genome Institute (JGI-PGF)"/>
            <person name="Walter F."/>
            <person name="Albersmeier A."/>
            <person name="Kalinowski J."/>
            <person name="Ruckert C."/>
        </authorList>
    </citation>
    <scope>NUCLEOTIDE SEQUENCE</scope>
    <source>
        <strain evidence="2">JCM 4477</strain>
    </source>
</reference>
<dbReference type="AlphaFoldDB" id="A0A919AFT0"/>
<keyword evidence="3" id="KW-1185">Reference proteome</keyword>
<feature type="region of interest" description="Disordered" evidence="1">
    <location>
        <begin position="1"/>
        <end position="23"/>
    </location>
</feature>
<dbReference type="Proteomes" id="UP000630718">
    <property type="component" value="Unassembled WGS sequence"/>
</dbReference>
<reference evidence="2" key="2">
    <citation type="submission" date="2020-09" db="EMBL/GenBank/DDBJ databases">
        <authorList>
            <person name="Sun Q."/>
            <person name="Ohkuma M."/>
        </authorList>
    </citation>
    <scope>NUCLEOTIDE SEQUENCE</scope>
    <source>
        <strain evidence="2">JCM 4477</strain>
    </source>
</reference>
<gene>
    <name evidence="2" type="ORF">GCM10018772_29940</name>
</gene>
<organism evidence="2 3">
    <name type="scientific">Streptomyces fumanus</name>
    <dbReference type="NCBI Taxonomy" id="67302"/>
    <lineage>
        <taxon>Bacteria</taxon>
        <taxon>Bacillati</taxon>
        <taxon>Actinomycetota</taxon>
        <taxon>Actinomycetes</taxon>
        <taxon>Kitasatosporales</taxon>
        <taxon>Streptomycetaceae</taxon>
        <taxon>Streptomyces</taxon>
    </lineage>
</organism>